<evidence type="ECO:0000313" key="5">
    <source>
        <dbReference type="EMBL" id="EAU48368.1"/>
    </source>
</evidence>
<dbReference type="InterPro" id="IPR011008">
    <property type="entry name" value="Dimeric_a/b-barrel"/>
</dbReference>
<proteinExistence type="predicted"/>
<dbReference type="InterPro" id="IPR019887">
    <property type="entry name" value="Tscrpt_reg_AsnC/Lrp_C"/>
</dbReference>
<dbReference type="Gene3D" id="3.30.70.920">
    <property type="match status" value="1"/>
</dbReference>
<dbReference type="Proteomes" id="UP000006230">
    <property type="component" value="Unassembled WGS sequence"/>
</dbReference>
<dbReference type="SUPFAM" id="SSF54909">
    <property type="entry name" value="Dimeric alpha+beta barrel"/>
    <property type="match status" value="1"/>
</dbReference>
<dbReference type="PANTHER" id="PTHR30154">
    <property type="entry name" value="LEUCINE-RESPONSIVE REGULATORY PROTEIN"/>
    <property type="match status" value="1"/>
</dbReference>
<evidence type="ECO:0000256" key="1">
    <source>
        <dbReference type="ARBA" id="ARBA00023015"/>
    </source>
</evidence>
<dbReference type="GO" id="GO:0043565">
    <property type="term" value="F:sequence-specific DNA binding"/>
    <property type="evidence" value="ECO:0007669"/>
    <property type="project" value="InterPro"/>
</dbReference>
<dbReference type="PANTHER" id="PTHR30154:SF34">
    <property type="entry name" value="TRANSCRIPTIONAL REGULATOR AZLB"/>
    <property type="match status" value="1"/>
</dbReference>
<dbReference type="InterPro" id="IPR019888">
    <property type="entry name" value="Tscrpt_reg_AsnC-like"/>
</dbReference>
<reference evidence="5 6" key="1">
    <citation type="journal article" date="2010" name="J. Bacteriol.">
        <title>Genome sequences of Pelagibaca bermudensis HTCC2601T and Maritimibacter alkaliphilus HTCC2654T, the type strains of two marine Roseobacter genera.</title>
        <authorList>
            <person name="Thrash J.C."/>
            <person name="Cho J.C."/>
            <person name="Ferriera S."/>
            <person name="Johnson J."/>
            <person name="Vergin K.L."/>
            <person name="Giovannoni S.J."/>
        </authorList>
    </citation>
    <scope>NUCLEOTIDE SEQUENCE [LARGE SCALE GENOMIC DNA]</scope>
    <source>
        <strain evidence="6">DSM 26914 / JCM 13377 / KCTC 12554 / HTCC2601</strain>
    </source>
</reference>
<evidence type="ECO:0000256" key="3">
    <source>
        <dbReference type="ARBA" id="ARBA00023163"/>
    </source>
</evidence>
<dbReference type="HOGENOM" id="CLU_091233_5_3_5"/>
<protein>
    <submittedName>
        <fullName evidence="5">Transcriptional regulator</fullName>
    </submittedName>
</protein>
<dbReference type="InterPro" id="IPR000485">
    <property type="entry name" value="AsnC-type_HTH_dom"/>
</dbReference>
<dbReference type="Pfam" id="PF01037">
    <property type="entry name" value="AsnC_trans_reg"/>
    <property type="match status" value="1"/>
</dbReference>
<dbReference type="PRINTS" id="PR00033">
    <property type="entry name" value="HTHASNC"/>
</dbReference>
<name>Q0FX34_SALBH</name>
<dbReference type="InterPro" id="IPR036388">
    <property type="entry name" value="WH-like_DNA-bd_sf"/>
</dbReference>
<dbReference type="GO" id="GO:0043200">
    <property type="term" value="P:response to amino acid"/>
    <property type="evidence" value="ECO:0007669"/>
    <property type="project" value="TreeGrafter"/>
</dbReference>
<keyword evidence="3" id="KW-0804">Transcription</keyword>
<dbReference type="EMBL" id="AATQ01000001">
    <property type="protein sequence ID" value="EAU48368.1"/>
    <property type="molecule type" value="Genomic_DNA"/>
</dbReference>
<evidence type="ECO:0000313" key="6">
    <source>
        <dbReference type="Proteomes" id="UP000006230"/>
    </source>
</evidence>
<evidence type="ECO:0000256" key="2">
    <source>
        <dbReference type="ARBA" id="ARBA00023125"/>
    </source>
</evidence>
<dbReference type="STRING" id="314265.R2601_02308"/>
<keyword evidence="6" id="KW-1185">Reference proteome</keyword>
<dbReference type="SUPFAM" id="SSF46785">
    <property type="entry name" value="Winged helix' DNA-binding domain"/>
    <property type="match status" value="1"/>
</dbReference>
<organism evidence="5 6">
    <name type="scientific">Salipiger bermudensis (strain DSM 26914 / JCM 13377 / KCTC 12554 / HTCC2601)</name>
    <name type="common">Pelagibaca bermudensis</name>
    <dbReference type="NCBI Taxonomy" id="314265"/>
    <lineage>
        <taxon>Bacteria</taxon>
        <taxon>Pseudomonadati</taxon>
        <taxon>Pseudomonadota</taxon>
        <taxon>Alphaproteobacteria</taxon>
        <taxon>Rhodobacterales</taxon>
        <taxon>Roseobacteraceae</taxon>
        <taxon>Salipiger</taxon>
    </lineage>
</organism>
<dbReference type="PROSITE" id="PS00519">
    <property type="entry name" value="HTH_ASNC_1"/>
    <property type="match status" value="1"/>
</dbReference>
<dbReference type="Gene3D" id="1.10.10.10">
    <property type="entry name" value="Winged helix-like DNA-binding domain superfamily/Winged helix DNA-binding domain"/>
    <property type="match status" value="1"/>
</dbReference>
<keyword evidence="2" id="KW-0238">DNA-binding</keyword>
<dbReference type="InterPro" id="IPR036390">
    <property type="entry name" value="WH_DNA-bd_sf"/>
</dbReference>
<dbReference type="SMART" id="SM00344">
    <property type="entry name" value="HTH_ASNC"/>
    <property type="match status" value="1"/>
</dbReference>
<gene>
    <name evidence="5" type="ORF">R2601_02308</name>
</gene>
<evidence type="ECO:0000259" key="4">
    <source>
        <dbReference type="PROSITE" id="PS50956"/>
    </source>
</evidence>
<dbReference type="GO" id="GO:0005829">
    <property type="term" value="C:cytosol"/>
    <property type="evidence" value="ECO:0007669"/>
    <property type="project" value="TreeGrafter"/>
</dbReference>
<keyword evidence="1" id="KW-0805">Transcription regulation</keyword>
<dbReference type="eggNOG" id="COG1522">
    <property type="taxonomic scope" value="Bacteria"/>
</dbReference>
<dbReference type="AlphaFoldDB" id="Q0FX34"/>
<accession>Q0FX34</accession>
<dbReference type="InterPro" id="IPR019885">
    <property type="entry name" value="Tscrpt_reg_HTH_AsnC-type_CS"/>
</dbReference>
<comment type="caution">
    <text evidence="5">The sequence shown here is derived from an EMBL/GenBank/DDBJ whole genome shotgun (WGS) entry which is preliminary data.</text>
</comment>
<sequence length="168" mass="18216">MFSQIAQIGKLIVQNDQTPAEAAGALSASDQALISALRDDARRSVTELAHITGLSRTTVRTRLDQLVRSGRIRRFTIETDVDVEGEVRAITMVELQGQMSHQVIRALAKIPGVTTIWSTNGAWDLVVDIRTGSLVAFDTVLREIRGVPGVVNSESSLLLAHAAGMSRR</sequence>
<dbReference type="PROSITE" id="PS50956">
    <property type="entry name" value="HTH_ASNC_2"/>
    <property type="match status" value="1"/>
</dbReference>
<dbReference type="Pfam" id="PF13412">
    <property type="entry name" value="HTH_24"/>
    <property type="match status" value="1"/>
</dbReference>
<feature type="domain" description="HTH asnC-type" evidence="4">
    <location>
        <begin position="26"/>
        <end position="87"/>
    </location>
</feature>